<evidence type="ECO:0000313" key="3">
    <source>
        <dbReference type="Proteomes" id="UP001596432"/>
    </source>
</evidence>
<dbReference type="Pfam" id="PF13419">
    <property type="entry name" value="HAD_2"/>
    <property type="match status" value="1"/>
</dbReference>
<dbReference type="Proteomes" id="UP001596432">
    <property type="component" value="Unassembled WGS sequence"/>
</dbReference>
<dbReference type="Gene3D" id="1.10.150.240">
    <property type="entry name" value="Putative phosphatase, domain 2"/>
    <property type="match status" value="1"/>
</dbReference>
<evidence type="ECO:0000313" key="2">
    <source>
        <dbReference type="EMBL" id="MFC7140666.1"/>
    </source>
</evidence>
<evidence type="ECO:0000256" key="1">
    <source>
        <dbReference type="ARBA" id="ARBA00007958"/>
    </source>
</evidence>
<dbReference type="InterPro" id="IPR023214">
    <property type="entry name" value="HAD_sf"/>
</dbReference>
<dbReference type="InterPro" id="IPR006439">
    <property type="entry name" value="HAD-SF_hydro_IA"/>
</dbReference>
<dbReference type="Gene3D" id="3.40.50.1000">
    <property type="entry name" value="HAD superfamily/HAD-like"/>
    <property type="match status" value="1"/>
</dbReference>
<keyword evidence="2" id="KW-0378">Hydrolase</keyword>
<dbReference type="InterPro" id="IPR023198">
    <property type="entry name" value="PGP-like_dom2"/>
</dbReference>
<dbReference type="AlphaFoldDB" id="A0ABD5Y4S5"/>
<dbReference type="SFLD" id="SFLDG01129">
    <property type="entry name" value="C1.5:_HAD__Beta-PGM__Phosphata"/>
    <property type="match status" value="1"/>
</dbReference>
<dbReference type="InterPro" id="IPR050155">
    <property type="entry name" value="HAD-like_hydrolase_sf"/>
</dbReference>
<dbReference type="PANTHER" id="PTHR43434:SF1">
    <property type="entry name" value="PHOSPHOGLYCOLATE PHOSPHATASE"/>
    <property type="match status" value="1"/>
</dbReference>
<dbReference type="GeneID" id="78820972"/>
<dbReference type="EMBL" id="JBHTAS010000001">
    <property type="protein sequence ID" value="MFC7140666.1"/>
    <property type="molecule type" value="Genomic_DNA"/>
</dbReference>
<dbReference type="PANTHER" id="PTHR43434">
    <property type="entry name" value="PHOSPHOGLYCOLATE PHOSPHATASE"/>
    <property type="match status" value="1"/>
</dbReference>
<accession>A0ABD5Y4S5</accession>
<organism evidence="2 3">
    <name type="scientific">Halosimplex aquaticum</name>
    <dbReference type="NCBI Taxonomy" id="3026162"/>
    <lineage>
        <taxon>Archaea</taxon>
        <taxon>Methanobacteriati</taxon>
        <taxon>Methanobacteriota</taxon>
        <taxon>Stenosarchaea group</taxon>
        <taxon>Halobacteria</taxon>
        <taxon>Halobacteriales</taxon>
        <taxon>Haloarculaceae</taxon>
        <taxon>Halosimplex</taxon>
    </lineage>
</organism>
<comment type="similarity">
    <text evidence="1">Belongs to the HAD-like hydrolase superfamily.</text>
</comment>
<dbReference type="PRINTS" id="PR00413">
    <property type="entry name" value="HADHALOGNASE"/>
</dbReference>
<name>A0ABD5Y4S5_9EURY</name>
<protein>
    <submittedName>
        <fullName evidence="2">HAD family hydrolase</fullName>
    </submittedName>
</protein>
<dbReference type="SFLD" id="SFLDS00003">
    <property type="entry name" value="Haloacid_Dehalogenase"/>
    <property type="match status" value="1"/>
</dbReference>
<dbReference type="NCBIfam" id="TIGR01549">
    <property type="entry name" value="HAD-SF-IA-v1"/>
    <property type="match status" value="1"/>
</dbReference>
<reference evidence="2 3" key="1">
    <citation type="journal article" date="2019" name="Int. J. Syst. Evol. Microbiol.">
        <title>The Global Catalogue of Microorganisms (GCM) 10K type strain sequencing project: providing services to taxonomists for standard genome sequencing and annotation.</title>
        <authorList>
            <consortium name="The Broad Institute Genomics Platform"/>
            <consortium name="The Broad Institute Genome Sequencing Center for Infectious Disease"/>
            <person name="Wu L."/>
            <person name="Ma J."/>
        </authorList>
    </citation>
    <scope>NUCLEOTIDE SEQUENCE [LARGE SCALE GENOMIC DNA]</scope>
    <source>
        <strain evidence="2 3">XZYJT29</strain>
    </source>
</reference>
<gene>
    <name evidence="2" type="ORF">ACFQMA_12660</name>
</gene>
<dbReference type="SFLD" id="SFLDG01135">
    <property type="entry name" value="C1.5.6:_HAD__Beta-PGM__Phospha"/>
    <property type="match status" value="1"/>
</dbReference>
<dbReference type="GO" id="GO:0016787">
    <property type="term" value="F:hydrolase activity"/>
    <property type="evidence" value="ECO:0007669"/>
    <property type="project" value="UniProtKB-KW"/>
</dbReference>
<dbReference type="SUPFAM" id="SSF56784">
    <property type="entry name" value="HAD-like"/>
    <property type="match status" value="1"/>
</dbReference>
<dbReference type="RefSeq" id="WP_274321761.1">
    <property type="nucleotide sequence ID" value="NZ_CP118158.1"/>
</dbReference>
<proteinExistence type="inferred from homology"/>
<keyword evidence="3" id="KW-1185">Reference proteome</keyword>
<dbReference type="NCBIfam" id="TIGR01509">
    <property type="entry name" value="HAD-SF-IA-v3"/>
    <property type="match status" value="1"/>
</dbReference>
<sequence length="214" mass="23386">MDAVCFDMDGVLVDSEDYWHPYERDDLLPQIGLDDLDLDEITGMNYREIYDYLVETYEIEMARAEFLAWYDEAATSIYGEEVRLLDGAGDLLAALDERGVTLALVSSSPHDWIDVVLDRFGLKFDAVISADALDGPGKPEPAVYEHAASEIGVDPADAVAVEDSVHGIESASRAGMSVVGFRHGAADETDRGAADYVADSPGDLREYLLARADE</sequence>
<comment type="caution">
    <text evidence="2">The sequence shown here is derived from an EMBL/GenBank/DDBJ whole genome shotgun (WGS) entry which is preliminary data.</text>
</comment>
<dbReference type="InterPro" id="IPR041492">
    <property type="entry name" value="HAD_2"/>
</dbReference>
<dbReference type="InterPro" id="IPR036412">
    <property type="entry name" value="HAD-like_sf"/>
</dbReference>